<dbReference type="OrthoDB" id="5243090at2"/>
<keyword evidence="3" id="KW-1003">Cell membrane</keyword>
<protein>
    <submittedName>
        <fullName evidence="9">Rod shape-determining protein MreD</fullName>
    </submittedName>
</protein>
<evidence type="ECO:0000256" key="6">
    <source>
        <dbReference type="ARBA" id="ARBA00022989"/>
    </source>
</evidence>
<organism evidence="9 10">
    <name type="scientific">Thermoleophilum album</name>
    <dbReference type="NCBI Taxonomy" id="29539"/>
    <lineage>
        <taxon>Bacteria</taxon>
        <taxon>Bacillati</taxon>
        <taxon>Actinomycetota</taxon>
        <taxon>Thermoleophilia</taxon>
        <taxon>Thermoleophilales</taxon>
        <taxon>Thermoleophilaceae</taxon>
        <taxon>Thermoleophilum</taxon>
    </lineage>
</organism>
<evidence type="ECO:0000256" key="5">
    <source>
        <dbReference type="ARBA" id="ARBA00022960"/>
    </source>
</evidence>
<feature type="transmembrane region" description="Helical" evidence="8">
    <location>
        <begin position="6"/>
        <end position="26"/>
    </location>
</feature>
<dbReference type="RefSeq" id="WP_093117656.1">
    <property type="nucleotide sequence ID" value="NZ_FNWJ01000002.1"/>
</dbReference>
<gene>
    <name evidence="9" type="ORF">SAMN02745716_1407</name>
</gene>
<dbReference type="Proteomes" id="UP000222056">
    <property type="component" value="Unassembled WGS sequence"/>
</dbReference>
<evidence type="ECO:0000256" key="8">
    <source>
        <dbReference type="SAM" id="Phobius"/>
    </source>
</evidence>
<evidence type="ECO:0000256" key="7">
    <source>
        <dbReference type="ARBA" id="ARBA00023136"/>
    </source>
</evidence>
<evidence type="ECO:0000256" key="1">
    <source>
        <dbReference type="ARBA" id="ARBA00004651"/>
    </source>
</evidence>
<sequence>MTVSWRSLATLGLLAAAVTLVQLSVFGRIELFGAPLNVIPVAAAACGFFAGPVAGAAAGFAFGLVLDLLTGATLGVSSLVLTLVGYATGRWRELRDPATTLVSIPLGVSAALAYGMGFTTVSYMLDIGDVARVSPLLLREIAAGALLSGAVAPLVFAAVRKVLRPLLAFDPLERRRRRELRRTGPIGLRGLDI</sequence>
<comment type="similarity">
    <text evidence="2">Belongs to the MreD family.</text>
</comment>
<feature type="transmembrane region" description="Helical" evidence="8">
    <location>
        <begin position="38"/>
        <end position="62"/>
    </location>
</feature>
<evidence type="ECO:0000256" key="2">
    <source>
        <dbReference type="ARBA" id="ARBA00007776"/>
    </source>
</evidence>
<keyword evidence="5" id="KW-0133">Cell shape</keyword>
<proteinExistence type="inferred from homology"/>
<dbReference type="AlphaFoldDB" id="A0A1H6FUI6"/>
<dbReference type="STRING" id="29539.SAMN02745716_1407"/>
<dbReference type="Gene3D" id="1.10.1760.20">
    <property type="match status" value="1"/>
</dbReference>
<feature type="transmembrane region" description="Helical" evidence="8">
    <location>
        <begin position="137"/>
        <end position="159"/>
    </location>
</feature>
<dbReference type="InterPro" id="IPR007227">
    <property type="entry name" value="Cell_shape_determining_MreD"/>
</dbReference>
<dbReference type="GO" id="GO:0008360">
    <property type="term" value="P:regulation of cell shape"/>
    <property type="evidence" value="ECO:0007669"/>
    <property type="project" value="UniProtKB-KW"/>
</dbReference>
<feature type="transmembrane region" description="Helical" evidence="8">
    <location>
        <begin position="101"/>
        <end position="125"/>
    </location>
</feature>
<accession>A0A1H6FUI6</accession>
<comment type="subcellular location">
    <subcellularLocation>
        <location evidence="1">Cell membrane</location>
        <topology evidence="1">Multi-pass membrane protein</topology>
    </subcellularLocation>
</comment>
<evidence type="ECO:0000313" key="9">
    <source>
        <dbReference type="EMBL" id="SEH13930.1"/>
    </source>
</evidence>
<evidence type="ECO:0000256" key="4">
    <source>
        <dbReference type="ARBA" id="ARBA00022692"/>
    </source>
</evidence>
<feature type="transmembrane region" description="Helical" evidence="8">
    <location>
        <begin position="68"/>
        <end position="89"/>
    </location>
</feature>
<dbReference type="NCBIfam" id="TIGR03426">
    <property type="entry name" value="shape_MreD"/>
    <property type="match status" value="1"/>
</dbReference>
<dbReference type="EMBL" id="FNWJ01000002">
    <property type="protein sequence ID" value="SEH13930.1"/>
    <property type="molecule type" value="Genomic_DNA"/>
</dbReference>
<keyword evidence="7 8" id="KW-0472">Membrane</keyword>
<keyword evidence="6 8" id="KW-1133">Transmembrane helix</keyword>
<keyword evidence="4 8" id="KW-0812">Transmembrane</keyword>
<dbReference type="GO" id="GO:0005886">
    <property type="term" value="C:plasma membrane"/>
    <property type="evidence" value="ECO:0007669"/>
    <property type="project" value="UniProtKB-SubCell"/>
</dbReference>
<evidence type="ECO:0000313" key="10">
    <source>
        <dbReference type="Proteomes" id="UP000222056"/>
    </source>
</evidence>
<keyword evidence="10" id="KW-1185">Reference proteome</keyword>
<name>A0A1H6FUI6_THEAL</name>
<reference evidence="10" key="1">
    <citation type="submission" date="2016-10" db="EMBL/GenBank/DDBJ databases">
        <authorList>
            <person name="Varghese N."/>
            <person name="Submissions S."/>
        </authorList>
    </citation>
    <scope>NUCLEOTIDE SEQUENCE [LARGE SCALE GENOMIC DNA]</scope>
    <source>
        <strain evidence="10">ATCC 35263</strain>
    </source>
</reference>
<evidence type="ECO:0000256" key="3">
    <source>
        <dbReference type="ARBA" id="ARBA00022475"/>
    </source>
</evidence>